<organism evidence="1 2">
    <name type="scientific">Dyadobacter chenhuakuii</name>
    <dbReference type="NCBI Taxonomy" id="2909339"/>
    <lineage>
        <taxon>Bacteria</taxon>
        <taxon>Pseudomonadati</taxon>
        <taxon>Bacteroidota</taxon>
        <taxon>Cytophagia</taxon>
        <taxon>Cytophagales</taxon>
        <taxon>Spirosomataceae</taxon>
        <taxon>Dyadobacter</taxon>
    </lineage>
</organism>
<dbReference type="InterPro" id="IPR036390">
    <property type="entry name" value="WH_DNA-bd_sf"/>
</dbReference>
<dbReference type="InterPro" id="IPR043710">
    <property type="entry name" value="DUF5650"/>
</dbReference>
<accession>A0ABY4XQX0</accession>
<keyword evidence="2" id="KW-1185">Reference proteome</keyword>
<reference evidence="1" key="1">
    <citation type="submission" date="2022-06" db="EMBL/GenBank/DDBJ databases">
        <title>Novel species in genus Dyadobacter.</title>
        <authorList>
            <person name="Ma C."/>
        </authorList>
    </citation>
    <scope>NUCLEOTIDE SEQUENCE</scope>
    <source>
        <strain evidence="1">CY22</strain>
    </source>
</reference>
<dbReference type="Gene3D" id="1.10.10.10">
    <property type="entry name" value="Winged helix-like DNA-binding domain superfamily/Winged helix DNA-binding domain"/>
    <property type="match status" value="1"/>
</dbReference>
<dbReference type="InterPro" id="IPR021660">
    <property type="entry name" value="DUF3253"/>
</dbReference>
<name>A0ABY4XQX0_9BACT</name>
<evidence type="ECO:0000313" key="1">
    <source>
        <dbReference type="EMBL" id="USJ32780.1"/>
    </source>
</evidence>
<dbReference type="Pfam" id="PF11625">
    <property type="entry name" value="DUF3253"/>
    <property type="match status" value="1"/>
</dbReference>
<dbReference type="Proteomes" id="UP001055420">
    <property type="component" value="Chromosome"/>
</dbReference>
<dbReference type="InterPro" id="IPR036388">
    <property type="entry name" value="WH-like_DNA-bd_sf"/>
</dbReference>
<sequence>MVTSTNWDNGSIKDGGAATWCSGTNAPTTGPMFIVFLQTYLRSIRMQHYEKIAETILSTAIDRGAEKSTCPSEIARKLFPDDWRKYMKDVLGVAIDLHKKGSVMITQKGVPVDVHDIKGPVRIRI</sequence>
<dbReference type="RefSeq" id="WP_235163428.1">
    <property type="nucleotide sequence ID" value="NZ_CP098805.1"/>
</dbReference>
<dbReference type="EMBL" id="CP098805">
    <property type="protein sequence ID" value="USJ32780.1"/>
    <property type="molecule type" value="Genomic_DNA"/>
</dbReference>
<dbReference type="Pfam" id="PF18888">
    <property type="entry name" value="DUF5650"/>
    <property type="match status" value="1"/>
</dbReference>
<proteinExistence type="predicted"/>
<evidence type="ECO:0000313" key="2">
    <source>
        <dbReference type="Proteomes" id="UP001055420"/>
    </source>
</evidence>
<dbReference type="SUPFAM" id="SSF46785">
    <property type="entry name" value="Winged helix' DNA-binding domain"/>
    <property type="match status" value="1"/>
</dbReference>
<gene>
    <name evidence="1" type="ORF">NFI80_08525</name>
</gene>
<protein>
    <submittedName>
        <fullName evidence="1">DUF3253 domain-containing protein</fullName>
    </submittedName>
</protein>